<evidence type="ECO:0000313" key="3">
    <source>
        <dbReference type="EMBL" id="MET3600924.1"/>
    </source>
</evidence>
<reference evidence="3 4" key="1">
    <citation type="submission" date="2024-06" db="EMBL/GenBank/DDBJ databases">
        <title>Genomic Encyclopedia of Type Strains, Phase IV (KMG-IV): sequencing the most valuable type-strain genomes for metagenomic binning, comparative biology and taxonomic classification.</title>
        <authorList>
            <person name="Goeker M."/>
        </authorList>
    </citation>
    <scope>NUCLEOTIDE SEQUENCE [LARGE SCALE GENOMIC DNA]</scope>
    <source>
        <strain evidence="3 4">DSM 28102</strain>
    </source>
</reference>
<protein>
    <submittedName>
        <fullName evidence="3">Dehydrogenase</fullName>
    </submittedName>
</protein>
<dbReference type="PANTHER" id="PTHR43708">
    <property type="entry name" value="CONSERVED EXPRESSED OXIDOREDUCTASE (EUROFUNG)"/>
    <property type="match status" value="1"/>
</dbReference>
<dbReference type="PANTHER" id="PTHR43708:SF7">
    <property type="entry name" value="OXIDOREDUCTASE"/>
    <property type="match status" value="1"/>
</dbReference>
<dbReference type="EMBL" id="JBEPLY010000010">
    <property type="protein sequence ID" value="MET3600924.1"/>
    <property type="molecule type" value="Genomic_DNA"/>
</dbReference>
<dbReference type="Gene3D" id="3.30.360.10">
    <property type="entry name" value="Dihydrodipicolinate Reductase, domain 2"/>
    <property type="match status" value="1"/>
</dbReference>
<feature type="domain" description="Gfo/Idh/MocA-like oxidoreductase C-terminal" evidence="2">
    <location>
        <begin position="133"/>
        <end position="333"/>
    </location>
</feature>
<evidence type="ECO:0000259" key="1">
    <source>
        <dbReference type="Pfam" id="PF01408"/>
    </source>
</evidence>
<comment type="caution">
    <text evidence="3">The sequence shown here is derived from an EMBL/GenBank/DDBJ whole genome shotgun (WGS) entry which is preliminary data.</text>
</comment>
<dbReference type="Pfam" id="PF02894">
    <property type="entry name" value="GFO_IDH_MocA_C"/>
    <property type="match status" value="1"/>
</dbReference>
<dbReference type="Gene3D" id="3.40.50.720">
    <property type="entry name" value="NAD(P)-binding Rossmann-like Domain"/>
    <property type="match status" value="1"/>
</dbReference>
<gene>
    <name evidence="3" type="ORF">ABID12_002875</name>
</gene>
<dbReference type="RefSeq" id="WP_354434793.1">
    <property type="nucleotide sequence ID" value="NZ_JBEPLY010000010.1"/>
</dbReference>
<keyword evidence="4" id="KW-1185">Reference proteome</keyword>
<dbReference type="InterPro" id="IPR004104">
    <property type="entry name" value="Gfo/Idh/MocA-like_OxRdtase_C"/>
</dbReference>
<evidence type="ECO:0000259" key="2">
    <source>
        <dbReference type="Pfam" id="PF02894"/>
    </source>
</evidence>
<accession>A0ABV2IE75</accession>
<dbReference type="InterPro" id="IPR036291">
    <property type="entry name" value="NAD(P)-bd_dom_sf"/>
</dbReference>
<organism evidence="3 4">
    <name type="scientific">Martelella mangrovi</name>
    <dbReference type="NCBI Taxonomy" id="1397477"/>
    <lineage>
        <taxon>Bacteria</taxon>
        <taxon>Pseudomonadati</taxon>
        <taxon>Pseudomonadota</taxon>
        <taxon>Alphaproteobacteria</taxon>
        <taxon>Hyphomicrobiales</taxon>
        <taxon>Aurantimonadaceae</taxon>
        <taxon>Martelella</taxon>
    </lineage>
</organism>
<name>A0ABV2IE75_9HYPH</name>
<dbReference type="SUPFAM" id="SSF55347">
    <property type="entry name" value="Glyceraldehyde-3-phosphate dehydrogenase-like, C-terminal domain"/>
    <property type="match status" value="1"/>
</dbReference>
<dbReference type="InterPro" id="IPR051317">
    <property type="entry name" value="Gfo/Idh/MocA_oxidoreduct"/>
</dbReference>
<dbReference type="SUPFAM" id="SSF51735">
    <property type="entry name" value="NAD(P)-binding Rossmann-fold domains"/>
    <property type="match status" value="1"/>
</dbReference>
<dbReference type="Pfam" id="PF01408">
    <property type="entry name" value="GFO_IDH_MocA"/>
    <property type="match status" value="1"/>
</dbReference>
<feature type="domain" description="Gfo/Idh/MocA-like oxidoreductase N-terminal" evidence="1">
    <location>
        <begin position="3"/>
        <end position="117"/>
    </location>
</feature>
<dbReference type="InterPro" id="IPR000683">
    <property type="entry name" value="Gfo/Idh/MocA-like_OxRdtase_N"/>
</dbReference>
<sequence>MLTIAYIGNGKSANRYHLPFVKTRDNLRVKTIYSPSGSDTPWAPMDGVNYVDNLDAIWNDPEIQLVVVCTPSATHVEIARQILQHGKNALVEKPFAPSAAEARELFALAKEKGLFLQSYQNRRYDSDFLTVQKVIESGRLGDLLEVEMHYDYYRPEVPTKQVPVFTPKRTYLFAHGVHTIDQVLSYFGSPKEVRSDVRQLLGPGRMNDYFDIDLFYEGPLKVSVKSSYFRVKDRPSFVVYGTKGMFVKETKDRQEDHLKMFYMPGEPGFGVDQPEHYGTLTYYDDDGRYHEEKVISEVGDYGRMYDGIYDAIINGAPQVVTPEQTIELISILEDGLRPMLEREGQA</sequence>
<dbReference type="Proteomes" id="UP001549164">
    <property type="component" value="Unassembled WGS sequence"/>
</dbReference>
<evidence type="ECO:0000313" key="4">
    <source>
        <dbReference type="Proteomes" id="UP001549164"/>
    </source>
</evidence>
<proteinExistence type="predicted"/>